<feature type="non-terminal residue" evidence="4">
    <location>
        <position position="320"/>
    </location>
</feature>
<evidence type="ECO:0000259" key="3">
    <source>
        <dbReference type="Pfam" id="PF01370"/>
    </source>
</evidence>
<dbReference type="CDD" id="cd05238">
    <property type="entry name" value="Gne_like_SDR_e"/>
    <property type="match status" value="1"/>
</dbReference>
<feature type="domain" description="NAD-dependent epimerase/dehydratase" evidence="3">
    <location>
        <begin position="3"/>
        <end position="199"/>
    </location>
</feature>
<protein>
    <recommendedName>
        <fullName evidence="3">NAD-dependent epimerase/dehydratase domain-containing protein</fullName>
    </recommendedName>
</protein>
<name>A0ABN8J9U6_9NEOP</name>
<dbReference type="PANTHER" id="PTHR43103">
    <property type="entry name" value="NUCLEOSIDE-DIPHOSPHATE-SUGAR EPIMERASE"/>
    <property type="match status" value="1"/>
</dbReference>
<evidence type="ECO:0000313" key="4">
    <source>
        <dbReference type="EMBL" id="CAH2074870.1"/>
    </source>
</evidence>
<dbReference type="Gene3D" id="3.40.50.720">
    <property type="entry name" value="NAD(P)-binding Rossmann-like Domain"/>
    <property type="match status" value="1"/>
</dbReference>
<dbReference type="NCBIfam" id="NF043036">
    <property type="entry name" value="ErythonDh"/>
    <property type="match status" value="1"/>
</dbReference>
<dbReference type="InterPro" id="IPR020904">
    <property type="entry name" value="Sc_DH/Rdtase_CS"/>
</dbReference>
<dbReference type="InterPro" id="IPR001509">
    <property type="entry name" value="Epimerase_deHydtase"/>
</dbReference>
<evidence type="ECO:0000256" key="2">
    <source>
        <dbReference type="ARBA" id="ARBA00023277"/>
    </source>
</evidence>
<gene>
    <name evidence="4" type="ORF">IPOD504_LOCUS16287</name>
</gene>
<dbReference type="SUPFAM" id="SSF51735">
    <property type="entry name" value="NAD(P)-binding Rossmann-fold domains"/>
    <property type="match status" value="1"/>
</dbReference>
<accession>A0ABN8J9U6</accession>
<proteinExistence type="predicted"/>
<dbReference type="Gene3D" id="3.90.25.10">
    <property type="entry name" value="UDP-galactose 4-epimerase, domain 1"/>
    <property type="match status" value="1"/>
</dbReference>
<keyword evidence="5" id="KW-1185">Reference proteome</keyword>
<dbReference type="InterPro" id="IPR036291">
    <property type="entry name" value="NAD(P)-bd_dom_sf"/>
</dbReference>
<keyword evidence="2" id="KW-0119">Carbohydrate metabolism</keyword>
<keyword evidence="1" id="KW-0521">NADP</keyword>
<reference evidence="4" key="1">
    <citation type="submission" date="2022-03" db="EMBL/GenBank/DDBJ databases">
        <authorList>
            <person name="Martin H S."/>
        </authorList>
    </citation>
    <scope>NUCLEOTIDE SEQUENCE</scope>
</reference>
<evidence type="ECO:0000313" key="5">
    <source>
        <dbReference type="Proteomes" id="UP000837857"/>
    </source>
</evidence>
<evidence type="ECO:0000256" key="1">
    <source>
        <dbReference type="ARBA" id="ARBA00022857"/>
    </source>
</evidence>
<dbReference type="Pfam" id="PF01370">
    <property type="entry name" value="Epimerase"/>
    <property type="match status" value="1"/>
</dbReference>
<dbReference type="EMBL" id="OW152820">
    <property type="protein sequence ID" value="CAH2074870.1"/>
    <property type="molecule type" value="Genomic_DNA"/>
</dbReference>
<organism evidence="4 5">
    <name type="scientific">Iphiclides podalirius</name>
    <name type="common">scarce swallowtail</name>
    <dbReference type="NCBI Taxonomy" id="110791"/>
    <lineage>
        <taxon>Eukaryota</taxon>
        <taxon>Metazoa</taxon>
        <taxon>Ecdysozoa</taxon>
        <taxon>Arthropoda</taxon>
        <taxon>Hexapoda</taxon>
        <taxon>Insecta</taxon>
        <taxon>Pterygota</taxon>
        <taxon>Neoptera</taxon>
        <taxon>Endopterygota</taxon>
        <taxon>Lepidoptera</taxon>
        <taxon>Glossata</taxon>
        <taxon>Ditrysia</taxon>
        <taxon>Papilionoidea</taxon>
        <taxon>Papilionidae</taxon>
        <taxon>Papilioninae</taxon>
        <taxon>Iphiclides</taxon>
    </lineage>
</organism>
<dbReference type="PANTHER" id="PTHR43103:SF3">
    <property type="entry name" value="ADP-L-GLYCERO-D-MANNO-HEPTOSE-6-EPIMERASE"/>
    <property type="match status" value="1"/>
</dbReference>
<dbReference type="Proteomes" id="UP000837857">
    <property type="component" value="Chromosome 8"/>
</dbReference>
<dbReference type="PROSITE" id="PS00061">
    <property type="entry name" value="ADH_SHORT"/>
    <property type="match status" value="1"/>
</dbReference>
<dbReference type="InterPro" id="IPR050005">
    <property type="entry name" value="DenD"/>
</dbReference>
<sequence length="320" mass="33637">MNIAITGAAGFLGDRLASALLREDSPLPVASLLLVDVREPRARSDPRVATLALDLTAPAAAERLVTPERHALFHLAAVVSGHAEADFDLGLAVNLDATRALLEAARRRAPAMRLVFASTVAVFGGELPPVVGDCTATTPQSSYGAAKAASELLLSEYSRRGFVDGRAVRLPTVTVRGAEPNRAVTGFASGVVREPLRGRRAVCPVPAAQRLWVCSPRAAVRGLVRAAELPAAALGGRRALTLPGLDVSAGEMVAALRLVAGAEVAARVLFEPDAAAARMVAGFPHRFDTARALRLGFVADRDFAEIIRIFIEEESMTTAD</sequence>